<dbReference type="RefSeq" id="WP_126111394.1">
    <property type="nucleotide sequence ID" value="NZ_CP034465.1"/>
</dbReference>
<dbReference type="KEGG" id="jeh:EJN90_11540"/>
<accession>A0A3S9HD09</accession>
<dbReference type="InterPro" id="IPR036388">
    <property type="entry name" value="WH-like_DNA-bd_sf"/>
</dbReference>
<dbReference type="PANTHER" id="PTHR40083">
    <property type="entry name" value="UPF0122 PROTEIN CBO2450/CLC_2298"/>
    <property type="match status" value="1"/>
</dbReference>
<dbReference type="NCBIfam" id="NF001068">
    <property type="entry name" value="PRK00118.1-4"/>
    <property type="match status" value="1"/>
</dbReference>
<dbReference type="PANTHER" id="PTHR40083:SF1">
    <property type="entry name" value="UPF0122 PROTEIN YLXM"/>
    <property type="match status" value="1"/>
</dbReference>
<evidence type="ECO:0000256" key="1">
    <source>
        <dbReference type="ARBA" id="ARBA00008720"/>
    </source>
</evidence>
<dbReference type="Pfam" id="PF04297">
    <property type="entry name" value="UPF0122"/>
    <property type="match status" value="1"/>
</dbReference>
<reference evidence="5" key="1">
    <citation type="submission" date="2018-12" db="EMBL/GenBank/DDBJ databases">
        <title>Complete genome sequencing of Jeotgalibaca sp. H21T32.</title>
        <authorList>
            <person name="Bae J.-W."/>
            <person name="Lee S.-Y."/>
        </authorList>
    </citation>
    <scope>NUCLEOTIDE SEQUENCE [LARGE SCALE GENOMIC DNA]</scope>
    <source>
        <strain evidence="5">H21T32</strain>
    </source>
</reference>
<dbReference type="Gene3D" id="1.10.10.10">
    <property type="entry name" value="Winged helix-like DNA-binding domain superfamily/Winged helix DNA-binding domain"/>
    <property type="match status" value="1"/>
</dbReference>
<proteinExistence type="inferred from homology"/>
<dbReference type="GO" id="GO:0003677">
    <property type="term" value="F:DNA binding"/>
    <property type="evidence" value="ECO:0007669"/>
    <property type="project" value="UniProtKB-KW"/>
</dbReference>
<dbReference type="EMBL" id="CP034465">
    <property type="protein sequence ID" value="AZP05221.1"/>
    <property type="molecule type" value="Genomic_DNA"/>
</dbReference>
<evidence type="ECO:0000313" key="4">
    <source>
        <dbReference type="EMBL" id="AZP05221.1"/>
    </source>
</evidence>
<comment type="function">
    <text evidence="2 3">Might take part in the signal recognition particle (SRP) pathway. This is inferred from the conservation of its genetic proximity to ftsY/ffh. May be a regulatory protein.</text>
</comment>
<dbReference type="NCBIfam" id="NF001070">
    <property type="entry name" value="PRK00118.1-6"/>
    <property type="match status" value="1"/>
</dbReference>
<keyword evidence="5" id="KW-1185">Reference proteome</keyword>
<dbReference type="OrthoDB" id="6392at2"/>
<dbReference type="Proteomes" id="UP000273326">
    <property type="component" value="Chromosome"/>
</dbReference>
<dbReference type="InterPro" id="IPR013324">
    <property type="entry name" value="RNA_pol_sigma_r3/r4-like"/>
</dbReference>
<dbReference type="SUPFAM" id="SSF88659">
    <property type="entry name" value="Sigma3 and sigma4 domains of RNA polymerase sigma factors"/>
    <property type="match status" value="1"/>
</dbReference>
<evidence type="ECO:0000256" key="3">
    <source>
        <dbReference type="HAMAP-Rule" id="MF_00245"/>
    </source>
</evidence>
<gene>
    <name evidence="4" type="ORF">EJN90_11540</name>
</gene>
<name>A0A3S9HD09_9LACT</name>
<dbReference type="NCBIfam" id="NF045758">
    <property type="entry name" value="YlxM"/>
    <property type="match status" value="1"/>
</dbReference>
<dbReference type="HAMAP" id="MF_00245">
    <property type="entry name" value="UPF0122"/>
    <property type="match status" value="1"/>
</dbReference>
<organism evidence="4 5">
    <name type="scientific">Jeotgalibaca ciconiae</name>
    <dbReference type="NCBI Taxonomy" id="2496265"/>
    <lineage>
        <taxon>Bacteria</taxon>
        <taxon>Bacillati</taxon>
        <taxon>Bacillota</taxon>
        <taxon>Bacilli</taxon>
        <taxon>Lactobacillales</taxon>
        <taxon>Carnobacteriaceae</taxon>
        <taxon>Jeotgalibaca</taxon>
    </lineage>
</organism>
<sequence>MEIEKTNYMNTLFEFYSILLTNKQKGYLSLYYGDDYSLGEIADEFEVSRQAIYDNIKRTEKILINYEKKLHLVENFLLRKEVLDQLKEYATEKYPSDNEIQRMIQLIESFDE</sequence>
<dbReference type="InterPro" id="IPR007394">
    <property type="entry name" value="UPF0122"/>
</dbReference>
<keyword evidence="4" id="KW-0238">DNA-binding</keyword>
<dbReference type="InterPro" id="IPR054831">
    <property type="entry name" value="UPF0122_fam_protein"/>
</dbReference>
<dbReference type="AlphaFoldDB" id="A0A3S9HD09"/>
<evidence type="ECO:0000256" key="2">
    <source>
        <dbReference type="ARBA" id="ARBA00024764"/>
    </source>
</evidence>
<protein>
    <recommendedName>
        <fullName evidence="3">UPF0122 protein EJN90_11540</fullName>
    </recommendedName>
</protein>
<evidence type="ECO:0000313" key="5">
    <source>
        <dbReference type="Proteomes" id="UP000273326"/>
    </source>
</evidence>
<comment type="similarity">
    <text evidence="1 3">Belongs to the UPF0122 family.</text>
</comment>